<evidence type="ECO:0000256" key="1">
    <source>
        <dbReference type="SAM" id="MobiDB-lite"/>
    </source>
</evidence>
<dbReference type="EMBL" id="KI925461">
    <property type="protein sequence ID" value="ETW78803.1"/>
    <property type="molecule type" value="Genomic_DNA"/>
</dbReference>
<evidence type="ECO:0000256" key="2">
    <source>
        <dbReference type="SAM" id="SignalP"/>
    </source>
</evidence>
<reference evidence="3 4" key="1">
    <citation type="journal article" date="2012" name="New Phytol.">
        <title>Insight into trade-off between wood decay and parasitism from the genome of a fungal forest pathogen.</title>
        <authorList>
            <person name="Olson A."/>
            <person name="Aerts A."/>
            <person name="Asiegbu F."/>
            <person name="Belbahri L."/>
            <person name="Bouzid O."/>
            <person name="Broberg A."/>
            <person name="Canback B."/>
            <person name="Coutinho P.M."/>
            <person name="Cullen D."/>
            <person name="Dalman K."/>
            <person name="Deflorio G."/>
            <person name="van Diepen L.T."/>
            <person name="Dunand C."/>
            <person name="Duplessis S."/>
            <person name="Durling M."/>
            <person name="Gonthier P."/>
            <person name="Grimwood J."/>
            <person name="Fossdal C.G."/>
            <person name="Hansson D."/>
            <person name="Henrissat B."/>
            <person name="Hietala A."/>
            <person name="Himmelstrand K."/>
            <person name="Hoffmeister D."/>
            <person name="Hogberg N."/>
            <person name="James T.Y."/>
            <person name="Karlsson M."/>
            <person name="Kohler A."/>
            <person name="Kues U."/>
            <person name="Lee Y.H."/>
            <person name="Lin Y.C."/>
            <person name="Lind M."/>
            <person name="Lindquist E."/>
            <person name="Lombard V."/>
            <person name="Lucas S."/>
            <person name="Lunden K."/>
            <person name="Morin E."/>
            <person name="Murat C."/>
            <person name="Park J."/>
            <person name="Raffaello T."/>
            <person name="Rouze P."/>
            <person name="Salamov A."/>
            <person name="Schmutz J."/>
            <person name="Solheim H."/>
            <person name="Stahlberg J."/>
            <person name="Velez H."/>
            <person name="de Vries R.P."/>
            <person name="Wiebenga A."/>
            <person name="Woodward S."/>
            <person name="Yakovlev I."/>
            <person name="Garbelotto M."/>
            <person name="Martin F."/>
            <person name="Grigoriev I.V."/>
            <person name="Stenlid J."/>
        </authorList>
    </citation>
    <scope>NUCLEOTIDE SEQUENCE [LARGE SCALE GENOMIC DNA]</scope>
    <source>
        <strain evidence="3 4">TC 32-1</strain>
    </source>
</reference>
<dbReference type="InParanoid" id="W4JZ15"/>
<evidence type="ECO:0000313" key="3">
    <source>
        <dbReference type="EMBL" id="ETW78803.1"/>
    </source>
</evidence>
<proteinExistence type="predicted"/>
<feature type="region of interest" description="Disordered" evidence="1">
    <location>
        <begin position="37"/>
        <end position="64"/>
    </location>
</feature>
<feature type="signal peptide" evidence="2">
    <location>
        <begin position="1"/>
        <end position="26"/>
    </location>
</feature>
<dbReference type="HOGENOM" id="CLU_066064_1_0_1"/>
<sequence>MYRPIVLLLSLCALLCALAPIRAAAALTNAERLRRNMPPLPPVRRSGTPVYAAKRGGPSNTPLPSGTIQVRNTNGSTVGYISKNNATGVNFGSADNDLKVQFFKGNLRATNADFYIGGNGTSSIGPGSYDTVAFGAIQKGPTSSIWSLDVATGNLTAQWVDADNTKPTTTVAFDLRNNFLVLTGDLAAYNAHASFPASAVWLFLTA</sequence>
<dbReference type="RefSeq" id="XP_009549107.1">
    <property type="nucleotide sequence ID" value="XM_009550812.1"/>
</dbReference>
<dbReference type="Proteomes" id="UP000030671">
    <property type="component" value="Unassembled WGS sequence"/>
</dbReference>
<name>W4JZ15_HETIT</name>
<feature type="chain" id="PRO_5004845066" evidence="2">
    <location>
        <begin position="27"/>
        <end position="206"/>
    </location>
</feature>
<accession>W4JZ15</accession>
<dbReference type="KEGG" id="hir:HETIRDRAFT_410747"/>
<dbReference type="OrthoDB" id="3167181at2759"/>
<dbReference type="AlphaFoldDB" id="W4JZ15"/>
<evidence type="ECO:0000313" key="4">
    <source>
        <dbReference type="Proteomes" id="UP000030671"/>
    </source>
</evidence>
<dbReference type="STRING" id="747525.W4JZ15"/>
<protein>
    <submittedName>
        <fullName evidence="3">Uncharacterized protein</fullName>
    </submittedName>
</protein>
<keyword evidence="2" id="KW-0732">Signal</keyword>
<dbReference type="eggNOG" id="ENOG502SE8A">
    <property type="taxonomic scope" value="Eukaryota"/>
</dbReference>
<keyword evidence="4" id="KW-1185">Reference proteome</keyword>
<organism evidence="3 4">
    <name type="scientific">Heterobasidion irregulare (strain TC 32-1)</name>
    <dbReference type="NCBI Taxonomy" id="747525"/>
    <lineage>
        <taxon>Eukaryota</taxon>
        <taxon>Fungi</taxon>
        <taxon>Dikarya</taxon>
        <taxon>Basidiomycota</taxon>
        <taxon>Agaricomycotina</taxon>
        <taxon>Agaricomycetes</taxon>
        <taxon>Russulales</taxon>
        <taxon>Bondarzewiaceae</taxon>
        <taxon>Heterobasidion</taxon>
        <taxon>Heterobasidion annosum species complex</taxon>
    </lineage>
</organism>
<dbReference type="GeneID" id="20672896"/>
<gene>
    <name evidence="3" type="ORF">HETIRDRAFT_410747</name>
</gene>